<keyword evidence="6 8" id="KW-1133">Transmembrane helix</keyword>
<accession>A0A8X8DL49</accession>
<dbReference type="Pfam" id="PF00005">
    <property type="entry name" value="ABC_tran"/>
    <property type="match status" value="1"/>
</dbReference>
<evidence type="ECO:0000256" key="8">
    <source>
        <dbReference type="SAM" id="Phobius"/>
    </source>
</evidence>
<comment type="subcellular location">
    <subcellularLocation>
        <location evidence="1">Membrane</location>
        <topology evidence="1">Multi-pass membrane protein</topology>
    </subcellularLocation>
</comment>
<dbReference type="InterPro" id="IPR011527">
    <property type="entry name" value="ABC1_TM_dom"/>
</dbReference>
<feature type="transmembrane region" description="Helical" evidence="8">
    <location>
        <begin position="283"/>
        <end position="304"/>
    </location>
</feature>
<evidence type="ECO:0000256" key="4">
    <source>
        <dbReference type="ARBA" id="ARBA00022741"/>
    </source>
</evidence>
<gene>
    <name evidence="11" type="ORF">POTOM_003182</name>
</gene>
<dbReference type="GO" id="GO:0005524">
    <property type="term" value="F:ATP binding"/>
    <property type="evidence" value="ECO:0007669"/>
    <property type="project" value="UniProtKB-KW"/>
</dbReference>
<evidence type="ECO:0000256" key="6">
    <source>
        <dbReference type="ARBA" id="ARBA00022989"/>
    </source>
</evidence>
<dbReference type="InterPro" id="IPR003439">
    <property type="entry name" value="ABC_transporter-like_ATP-bd"/>
</dbReference>
<dbReference type="GO" id="GO:0005886">
    <property type="term" value="C:plasma membrane"/>
    <property type="evidence" value="ECO:0007669"/>
    <property type="project" value="TreeGrafter"/>
</dbReference>
<feature type="domain" description="ABC transporter" evidence="9">
    <location>
        <begin position="347"/>
        <end position="576"/>
    </location>
</feature>
<evidence type="ECO:0000259" key="9">
    <source>
        <dbReference type="PROSITE" id="PS50893"/>
    </source>
</evidence>
<dbReference type="InterPro" id="IPR003593">
    <property type="entry name" value="AAA+_ATPase"/>
</dbReference>
<dbReference type="InterPro" id="IPR017871">
    <property type="entry name" value="ABC_transporter-like_CS"/>
</dbReference>
<evidence type="ECO:0000256" key="3">
    <source>
        <dbReference type="ARBA" id="ARBA00022692"/>
    </source>
</evidence>
<evidence type="ECO:0000256" key="7">
    <source>
        <dbReference type="ARBA" id="ARBA00023136"/>
    </source>
</evidence>
<dbReference type="SMART" id="SM00382">
    <property type="entry name" value="AAA"/>
    <property type="match status" value="1"/>
</dbReference>
<reference evidence="11" key="1">
    <citation type="journal article" date="2020" name="bioRxiv">
        <title>Hybrid origin of Populus tomentosa Carr. identified through genome sequencing and phylogenomic analysis.</title>
        <authorList>
            <person name="An X."/>
            <person name="Gao K."/>
            <person name="Chen Z."/>
            <person name="Li J."/>
            <person name="Yang X."/>
            <person name="Yang X."/>
            <person name="Zhou J."/>
            <person name="Guo T."/>
            <person name="Zhao T."/>
            <person name="Huang S."/>
            <person name="Miao D."/>
            <person name="Khan W.U."/>
            <person name="Rao P."/>
            <person name="Ye M."/>
            <person name="Lei B."/>
            <person name="Liao W."/>
            <person name="Wang J."/>
            <person name="Ji L."/>
            <person name="Li Y."/>
            <person name="Guo B."/>
            <person name="Mustafa N.S."/>
            <person name="Li S."/>
            <person name="Yun Q."/>
            <person name="Keller S.R."/>
            <person name="Mao J."/>
            <person name="Zhang R."/>
            <person name="Strauss S.H."/>
        </authorList>
    </citation>
    <scope>NUCLEOTIDE SEQUENCE</scope>
    <source>
        <strain evidence="11">GM15</strain>
        <tissue evidence="11">Leaf</tissue>
    </source>
</reference>
<keyword evidence="5" id="KW-0067">ATP-binding</keyword>
<name>A0A8X8DL49_POPTO</name>
<organism evidence="11 12">
    <name type="scientific">Populus tomentosa</name>
    <name type="common">Chinese white poplar</name>
    <dbReference type="NCBI Taxonomy" id="118781"/>
    <lineage>
        <taxon>Eukaryota</taxon>
        <taxon>Viridiplantae</taxon>
        <taxon>Streptophyta</taxon>
        <taxon>Embryophyta</taxon>
        <taxon>Tracheophyta</taxon>
        <taxon>Spermatophyta</taxon>
        <taxon>Magnoliopsida</taxon>
        <taxon>eudicotyledons</taxon>
        <taxon>Gunneridae</taxon>
        <taxon>Pentapetalae</taxon>
        <taxon>rosids</taxon>
        <taxon>fabids</taxon>
        <taxon>Malpighiales</taxon>
        <taxon>Salicaceae</taxon>
        <taxon>Saliceae</taxon>
        <taxon>Populus</taxon>
    </lineage>
</organism>
<evidence type="ECO:0008006" key="13">
    <source>
        <dbReference type="Google" id="ProtNLM"/>
    </source>
</evidence>
<evidence type="ECO:0000256" key="2">
    <source>
        <dbReference type="ARBA" id="ARBA00007577"/>
    </source>
</evidence>
<keyword evidence="3 8" id="KW-0812">Transmembrane</keyword>
<keyword evidence="4" id="KW-0547">Nucleotide-binding</keyword>
<dbReference type="PROSITE" id="PS50893">
    <property type="entry name" value="ABC_TRANSPORTER_2"/>
    <property type="match status" value="1"/>
</dbReference>
<keyword evidence="12" id="KW-1185">Reference proteome</keyword>
<dbReference type="OrthoDB" id="6500128at2759"/>
<comment type="similarity">
    <text evidence="2">Belongs to the ABC transporter superfamily. ABCB family. Multidrug resistance exporter (TC 3.A.1.201) subfamily.</text>
</comment>
<dbReference type="AlphaFoldDB" id="A0A8X8DL49"/>
<evidence type="ECO:0000256" key="5">
    <source>
        <dbReference type="ARBA" id="ARBA00022840"/>
    </source>
</evidence>
<dbReference type="PROSITE" id="PS50929">
    <property type="entry name" value="ABC_TM1F"/>
    <property type="match status" value="1"/>
</dbReference>
<dbReference type="FunFam" id="3.40.50.300:FF:000251">
    <property type="entry name" value="ABC transporter B family member 19"/>
    <property type="match status" value="1"/>
</dbReference>
<dbReference type="EMBL" id="JAAWWB010000001">
    <property type="protein sequence ID" value="KAG6793955.1"/>
    <property type="molecule type" value="Genomic_DNA"/>
</dbReference>
<dbReference type="InterPro" id="IPR039421">
    <property type="entry name" value="Type_1_exporter"/>
</dbReference>
<evidence type="ECO:0000313" key="11">
    <source>
        <dbReference type="EMBL" id="KAG6793955.1"/>
    </source>
</evidence>
<comment type="caution">
    <text evidence="11">The sequence shown here is derived from an EMBL/GenBank/DDBJ whole genome shotgun (WGS) entry which is preliminary data.</text>
</comment>
<feature type="transmembrane region" description="Helical" evidence="8">
    <location>
        <begin position="252"/>
        <end position="271"/>
    </location>
</feature>
<evidence type="ECO:0000259" key="10">
    <source>
        <dbReference type="PROSITE" id="PS50929"/>
    </source>
</evidence>
<feature type="transmembrane region" description="Helical" evidence="8">
    <location>
        <begin position="149"/>
        <end position="166"/>
    </location>
</feature>
<dbReference type="PROSITE" id="PS00211">
    <property type="entry name" value="ABC_TRANSPORTER_1"/>
    <property type="match status" value="1"/>
</dbReference>
<feature type="transmembrane region" description="Helical" evidence="8">
    <location>
        <begin position="172"/>
        <end position="193"/>
    </location>
</feature>
<dbReference type="GO" id="GO:0016887">
    <property type="term" value="F:ATP hydrolysis activity"/>
    <property type="evidence" value="ECO:0007669"/>
    <property type="project" value="InterPro"/>
</dbReference>
<evidence type="ECO:0000313" key="12">
    <source>
        <dbReference type="Proteomes" id="UP000886885"/>
    </source>
</evidence>
<dbReference type="CDD" id="cd03249">
    <property type="entry name" value="ABC_MTABC3_MDL1_MDL2"/>
    <property type="match status" value="1"/>
</dbReference>
<dbReference type="Proteomes" id="UP000886885">
    <property type="component" value="Chromosome 1A"/>
</dbReference>
<evidence type="ECO:0000256" key="1">
    <source>
        <dbReference type="ARBA" id="ARBA00004141"/>
    </source>
</evidence>
<proteinExistence type="inferred from homology"/>
<feature type="domain" description="ABC transmembrane type-1" evidence="10">
    <location>
        <begin position="14"/>
        <end position="312"/>
    </location>
</feature>
<dbReference type="PANTHER" id="PTHR24222">
    <property type="entry name" value="ABC TRANSPORTER B FAMILY"/>
    <property type="match status" value="1"/>
</dbReference>
<sequence>MFRYADSKDKLLMFFGVLGSIGDGLQYPLTMYVLSHVINEYGSSSASVSIDTVNKLLYVAIAVGLSAFVGEFSISKSNELLPEGLCWTRTAERQSFIMRMEYLKSVLRQQVGFFDTQEAGSSTTHQVVSTISNDANSIQVAICDKIPNCLAYMSTFVFCLVTSYMLSWKLALAALPLTLMLIIPGLVFGKFMVDVIMKMVESYGVAGGIAEQAVSSIRTVYSYVAENQTLDNFSRALQQTMEFGIKQGFAKGLLMGSIGMICVGWSFQAWLGTYLVTEKGEKGGSIFVAGINIITGELSVLGALPNLTSITEAMAASTRIFQMIDRTPSIDSEDKKGKALSYIRRKIQFQDICFNYPSRPDTPILQGLNLTIPYGKTVGLVGGSGSGKSTVISLLQRFYDPNQGQILLDGHKENRLQLKWWRSQMGLVNQEPVLFATSIKENILFGKEGASMDDVVNAAKDANAHDFITKLQDGYETQVGQFGFQLSGGQKQRIAIARALIRDPKILLLDEATSVLDVKSKGIVQDAIDEASKGRTTITIAHRLSTIRTANLIVVLQAGRVIESGSHEQLMQKNDG</sequence>
<dbReference type="Pfam" id="PF00664">
    <property type="entry name" value="ABC_membrane"/>
    <property type="match status" value="1"/>
</dbReference>
<dbReference type="CDD" id="cd18577">
    <property type="entry name" value="ABC_6TM_Pgp_ABCB1_D1_like"/>
    <property type="match status" value="1"/>
</dbReference>
<keyword evidence="7 8" id="KW-0472">Membrane</keyword>
<protein>
    <recommendedName>
        <fullName evidence="13">ABC transporter family protein</fullName>
    </recommendedName>
</protein>
<dbReference type="PANTHER" id="PTHR24222:SF48">
    <property type="entry name" value="ABC TRANSPORTER B FAMILY MEMBER 15"/>
    <property type="match status" value="1"/>
</dbReference>
<dbReference type="GO" id="GO:0140359">
    <property type="term" value="F:ABC-type transporter activity"/>
    <property type="evidence" value="ECO:0007669"/>
    <property type="project" value="InterPro"/>
</dbReference>